<accession>A0A923I6P5</accession>
<dbReference type="SMART" id="SM00342">
    <property type="entry name" value="HTH_ARAC"/>
    <property type="match status" value="1"/>
</dbReference>
<dbReference type="PROSITE" id="PS01124">
    <property type="entry name" value="HTH_ARAC_FAMILY_2"/>
    <property type="match status" value="1"/>
</dbReference>
<feature type="domain" description="HTH araC/xylS-type" evidence="4">
    <location>
        <begin position="145"/>
        <end position="243"/>
    </location>
</feature>
<dbReference type="Proteomes" id="UP000659630">
    <property type="component" value="Unassembled WGS sequence"/>
</dbReference>
<proteinExistence type="predicted"/>
<dbReference type="Gene3D" id="1.10.10.60">
    <property type="entry name" value="Homeodomain-like"/>
    <property type="match status" value="2"/>
</dbReference>
<evidence type="ECO:0000256" key="2">
    <source>
        <dbReference type="ARBA" id="ARBA00023125"/>
    </source>
</evidence>
<dbReference type="AlphaFoldDB" id="A0A923I6P5"/>
<keyword evidence="6" id="KW-1185">Reference proteome</keyword>
<protein>
    <submittedName>
        <fullName evidence="5">Helix-turn-helix transcriptional regulator</fullName>
    </submittedName>
</protein>
<dbReference type="Pfam" id="PF12833">
    <property type="entry name" value="HTH_18"/>
    <property type="match status" value="1"/>
</dbReference>
<evidence type="ECO:0000313" key="5">
    <source>
        <dbReference type="EMBL" id="MBC5581281.1"/>
    </source>
</evidence>
<evidence type="ECO:0000313" key="6">
    <source>
        <dbReference type="Proteomes" id="UP000659630"/>
    </source>
</evidence>
<dbReference type="InterPro" id="IPR018060">
    <property type="entry name" value="HTH_AraC"/>
</dbReference>
<gene>
    <name evidence="5" type="ORF">H8S23_07145</name>
</gene>
<dbReference type="EMBL" id="JACONZ010000002">
    <property type="protein sequence ID" value="MBC5581281.1"/>
    <property type="molecule type" value="Genomic_DNA"/>
</dbReference>
<dbReference type="PANTHER" id="PTHR46796">
    <property type="entry name" value="HTH-TYPE TRANSCRIPTIONAL ACTIVATOR RHAS-RELATED"/>
    <property type="match status" value="1"/>
</dbReference>
<evidence type="ECO:0000256" key="3">
    <source>
        <dbReference type="ARBA" id="ARBA00023163"/>
    </source>
</evidence>
<comment type="caution">
    <text evidence="5">The sequence shown here is derived from an EMBL/GenBank/DDBJ whole genome shotgun (WGS) entry which is preliminary data.</text>
</comment>
<keyword evidence="2" id="KW-0238">DNA-binding</keyword>
<sequence>MIFDANALCRAGELLDHRGSAPVRLSAGLWLACLSHGRCGVQGGREGPLLLEPGCLLLTSEALVLCPTLPCRLAGVRFAGALADQVAAALDGTVAEDGGRCPGAADALALLASGRAAPSPSFCFDLLCRAARLDEAPPRVAPLAAQAMAAIRKNYASLYGVDELAAALGVSKGHLVRSFKAAAGITPGRYLTSVRVEAAKQLLRSTDAPLDLVASLAGFSCANYLCRVFKAETGCTPAAWRAAPGPGDGAPALPMDEIYV</sequence>
<dbReference type="RefSeq" id="WP_186887642.1">
    <property type="nucleotide sequence ID" value="NZ_JACONZ010000002.1"/>
</dbReference>
<name>A0A923I6P5_9FIRM</name>
<dbReference type="GO" id="GO:0003700">
    <property type="term" value="F:DNA-binding transcription factor activity"/>
    <property type="evidence" value="ECO:0007669"/>
    <property type="project" value="InterPro"/>
</dbReference>
<dbReference type="GO" id="GO:0043565">
    <property type="term" value="F:sequence-specific DNA binding"/>
    <property type="evidence" value="ECO:0007669"/>
    <property type="project" value="InterPro"/>
</dbReference>
<evidence type="ECO:0000256" key="1">
    <source>
        <dbReference type="ARBA" id="ARBA00023015"/>
    </source>
</evidence>
<dbReference type="InterPro" id="IPR050204">
    <property type="entry name" value="AraC_XylS_family_regulators"/>
</dbReference>
<dbReference type="InterPro" id="IPR009057">
    <property type="entry name" value="Homeodomain-like_sf"/>
</dbReference>
<evidence type="ECO:0000259" key="4">
    <source>
        <dbReference type="PROSITE" id="PS01124"/>
    </source>
</evidence>
<reference evidence="5" key="1">
    <citation type="submission" date="2020-08" db="EMBL/GenBank/DDBJ databases">
        <title>Genome public.</title>
        <authorList>
            <person name="Liu C."/>
            <person name="Sun Q."/>
        </authorList>
    </citation>
    <scope>NUCLEOTIDE SEQUENCE</scope>
    <source>
        <strain evidence="5">BX8</strain>
    </source>
</reference>
<dbReference type="SUPFAM" id="SSF46689">
    <property type="entry name" value="Homeodomain-like"/>
    <property type="match status" value="2"/>
</dbReference>
<keyword evidence="3" id="KW-0804">Transcription</keyword>
<keyword evidence="1" id="KW-0805">Transcription regulation</keyword>
<organism evidence="5 6">
    <name type="scientific">Anaerofilum hominis</name>
    <dbReference type="NCBI Taxonomy" id="2763016"/>
    <lineage>
        <taxon>Bacteria</taxon>
        <taxon>Bacillati</taxon>
        <taxon>Bacillota</taxon>
        <taxon>Clostridia</taxon>
        <taxon>Eubacteriales</taxon>
        <taxon>Oscillospiraceae</taxon>
        <taxon>Anaerofilum</taxon>
    </lineage>
</organism>